<organism evidence="1 2">
    <name type="scientific">Giardia intestinalis</name>
    <name type="common">Giardia lamblia</name>
    <dbReference type="NCBI Taxonomy" id="5741"/>
    <lineage>
        <taxon>Eukaryota</taxon>
        <taxon>Metamonada</taxon>
        <taxon>Diplomonadida</taxon>
        <taxon>Hexamitidae</taxon>
        <taxon>Giardiinae</taxon>
        <taxon>Giardia</taxon>
    </lineage>
</organism>
<accession>V6TC30</accession>
<dbReference type="AlphaFoldDB" id="V6TC30"/>
<reference evidence="2" key="1">
    <citation type="submission" date="2012-02" db="EMBL/GenBank/DDBJ databases">
        <title>Genome sequencing of Giardia lamblia Genotypes A2 and B isolates (DH and GS) and comparative analysis with the genomes of Genotypes A1 and E (WB and Pig).</title>
        <authorList>
            <person name="Adam R."/>
            <person name="Dahlstrom E."/>
            <person name="Martens C."/>
            <person name="Bruno D."/>
            <person name="Barbian K."/>
            <person name="Porcella S.F."/>
            <person name="Nash T."/>
        </authorList>
    </citation>
    <scope>NUCLEOTIDE SEQUENCE</scope>
    <source>
        <strain evidence="2">DH</strain>
    </source>
</reference>
<dbReference type="EMBL" id="AHGT01000052">
    <property type="protein sequence ID" value="ESU36254.1"/>
    <property type="molecule type" value="Genomic_DNA"/>
</dbReference>
<dbReference type="Proteomes" id="UP000018320">
    <property type="component" value="Unassembled WGS sequence"/>
</dbReference>
<comment type="caution">
    <text evidence="1">The sequence shown here is derived from an EMBL/GenBank/DDBJ whole genome shotgun (WGS) entry which is preliminary data.</text>
</comment>
<protein>
    <submittedName>
        <fullName evidence="1">Uncharacterized protein</fullName>
    </submittedName>
</protein>
<dbReference type="VEuPathDB" id="GiardiaDB:DHA2_153177"/>
<sequence>MTGHLLGLMLQAPRALWTMRHRWAERHSAMATIPSRKKGLDSLCWQMMPSGELALPDIQRTLECYPHSTLLIRGVSAGPWRVTRPGQRMDNYLKPCSSLRACPQVPTHDPKWCSLS</sequence>
<evidence type="ECO:0000313" key="1">
    <source>
        <dbReference type="EMBL" id="ESU36254.1"/>
    </source>
</evidence>
<proteinExistence type="predicted"/>
<evidence type="ECO:0000313" key="2">
    <source>
        <dbReference type="Proteomes" id="UP000018320"/>
    </source>
</evidence>
<gene>
    <name evidence="1" type="ORF">DHA2_153177</name>
</gene>
<reference evidence="1 2" key="2">
    <citation type="journal article" date="2013" name="Genome Biol. Evol.">
        <title>Genome sequencing of Giardia lamblia genotypes A2 and B isolates (DH and GS) and comparative analysis with the genomes of genotypes A1 and E (WB and Pig).</title>
        <authorList>
            <person name="Adam R.D."/>
            <person name="Dahlstrom E.W."/>
            <person name="Martens C.A."/>
            <person name="Bruno D.P."/>
            <person name="Barbian K.D."/>
            <person name="Ricklefs S.M."/>
            <person name="Hernandez M.M."/>
            <person name="Narla N.P."/>
            <person name="Patel R.B."/>
            <person name="Porcella S.F."/>
            <person name="Nash T.E."/>
        </authorList>
    </citation>
    <scope>NUCLEOTIDE SEQUENCE [LARGE SCALE GENOMIC DNA]</scope>
    <source>
        <strain evidence="1 2">DH</strain>
    </source>
</reference>
<name>V6TC30_GIAIN</name>